<accession>A0A1G9RZG1</accession>
<dbReference type="AlphaFoldDB" id="A0A1G9RZG1"/>
<keyword evidence="3" id="KW-1185">Reference proteome</keyword>
<dbReference type="RefSeq" id="WP_090703523.1">
    <property type="nucleotide sequence ID" value="NZ_FNHH01000009.1"/>
</dbReference>
<dbReference type="EMBL" id="FNHH01000009">
    <property type="protein sequence ID" value="SDM28678.1"/>
    <property type="molecule type" value="Genomic_DNA"/>
</dbReference>
<sequence length="151" mass="16396">MKSLCKLVILTTFFSLSNNVNAQDYKTSLGLGIDFGTGSTMVGPSAKYFFTKNSAIQGDVLFGGNSTLIQAFYQHHFPVIGAPTLNFIVGGGAGIELYNYGSTVLLKPTAGLEYKIKEAPLAFNFDWRPTMFLLDGAIEPARFGIGIKYTF</sequence>
<dbReference type="Proteomes" id="UP000199226">
    <property type="component" value="Unassembled WGS sequence"/>
</dbReference>
<reference evidence="3" key="1">
    <citation type="submission" date="2016-10" db="EMBL/GenBank/DDBJ databases">
        <authorList>
            <person name="Varghese N."/>
            <person name="Submissions S."/>
        </authorList>
    </citation>
    <scope>NUCLEOTIDE SEQUENCE [LARGE SCALE GENOMIC DNA]</scope>
    <source>
        <strain evidence="3">DSM 24536</strain>
    </source>
</reference>
<gene>
    <name evidence="2" type="ORF">SAMN05421813_1098</name>
</gene>
<feature type="chain" id="PRO_5011770443" description="Outer membrane protein beta-barrel domain-containing protein" evidence="1">
    <location>
        <begin position="23"/>
        <end position="151"/>
    </location>
</feature>
<evidence type="ECO:0000256" key="1">
    <source>
        <dbReference type="SAM" id="SignalP"/>
    </source>
</evidence>
<feature type="signal peptide" evidence="1">
    <location>
        <begin position="1"/>
        <end position="22"/>
    </location>
</feature>
<dbReference type="OrthoDB" id="978645at2"/>
<evidence type="ECO:0008006" key="4">
    <source>
        <dbReference type="Google" id="ProtNLM"/>
    </source>
</evidence>
<evidence type="ECO:0000313" key="3">
    <source>
        <dbReference type="Proteomes" id="UP000199226"/>
    </source>
</evidence>
<proteinExistence type="predicted"/>
<organism evidence="2 3">
    <name type="scientific">Daejeonella rubra</name>
    <dbReference type="NCBI Taxonomy" id="990371"/>
    <lineage>
        <taxon>Bacteria</taxon>
        <taxon>Pseudomonadati</taxon>
        <taxon>Bacteroidota</taxon>
        <taxon>Sphingobacteriia</taxon>
        <taxon>Sphingobacteriales</taxon>
        <taxon>Sphingobacteriaceae</taxon>
        <taxon>Daejeonella</taxon>
    </lineage>
</organism>
<name>A0A1G9RZG1_9SPHI</name>
<protein>
    <recommendedName>
        <fullName evidence="4">Outer membrane protein beta-barrel domain-containing protein</fullName>
    </recommendedName>
</protein>
<keyword evidence="1" id="KW-0732">Signal</keyword>
<dbReference type="STRING" id="990371.SAMN05421813_1098"/>
<evidence type="ECO:0000313" key="2">
    <source>
        <dbReference type="EMBL" id="SDM28678.1"/>
    </source>
</evidence>